<protein>
    <recommendedName>
        <fullName evidence="11">Sugar phosphate transporter domain-containing protein</fullName>
    </recommendedName>
</protein>
<evidence type="ECO:0000256" key="4">
    <source>
        <dbReference type="ARBA" id="ARBA00022692"/>
    </source>
</evidence>
<evidence type="ECO:0000256" key="7">
    <source>
        <dbReference type="SAM" id="MobiDB-lite"/>
    </source>
</evidence>
<dbReference type="PANTHER" id="PTHR10778">
    <property type="entry name" value="SOLUTE CARRIER FAMILY 35 MEMBER B"/>
    <property type="match status" value="1"/>
</dbReference>
<evidence type="ECO:0000256" key="1">
    <source>
        <dbReference type="ARBA" id="ARBA00004127"/>
    </source>
</evidence>
<feature type="transmembrane region" description="Helical" evidence="8">
    <location>
        <begin position="49"/>
        <end position="66"/>
    </location>
</feature>
<dbReference type="GO" id="GO:0005462">
    <property type="term" value="F:UDP-N-acetylglucosamine transmembrane transporter activity"/>
    <property type="evidence" value="ECO:0007669"/>
    <property type="project" value="TreeGrafter"/>
</dbReference>
<dbReference type="AlphaFoldDB" id="A0A5A8E7N5"/>
<evidence type="ECO:0000256" key="5">
    <source>
        <dbReference type="ARBA" id="ARBA00022989"/>
    </source>
</evidence>
<dbReference type="InterPro" id="IPR013657">
    <property type="entry name" value="SCL35B1-4/HUT1"/>
</dbReference>
<feature type="transmembrane region" description="Helical" evidence="8">
    <location>
        <begin position="142"/>
        <end position="161"/>
    </location>
</feature>
<dbReference type="GO" id="GO:0005464">
    <property type="term" value="F:UDP-xylose transmembrane transporter activity"/>
    <property type="evidence" value="ECO:0007669"/>
    <property type="project" value="TreeGrafter"/>
</dbReference>
<dbReference type="PROSITE" id="PS51257">
    <property type="entry name" value="PROKAR_LIPOPROTEIN"/>
    <property type="match status" value="1"/>
</dbReference>
<feature type="transmembrane region" description="Helical" evidence="8">
    <location>
        <begin position="213"/>
        <end position="231"/>
    </location>
</feature>
<feature type="transmembrane region" description="Helical" evidence="8">
    <location>
        <begin position="251"/>
        <end position="273"/>
    </location>
</feature>
<keyword evidence="4 8" id="KW-0812">Transmembrane</keyword>
<dbReference type="OrthoDB" id="999962at2759"/>
<feature type="transmembrane region" description="Helical" evidence="8">
    <location>
        <begin position="78"/>
        <end position="97"/>
    </location>
</feature>
<name>A0A5A8E7N5_CAFRO</name>
<keyword evidence="2" id="KW-0813">Transport</keyword>
<feature type="transmembrane region" description="Helical" evidence="8">
    <location>
        <begin position="15"/>
        <end position="37"/>
    </location>
</feature>
<feature type="region of interest" description="Disordered" evidence="7">
    <location>
        <begin position="402"/>
        <end position="465"/>
    </location>
</feature>
<evidence type="ECO:0000256" key="2">
    <source>
        <dbReference type="ARBA" id="ARBA00022448"/>
    </source>
</evidence>
<evidence type="ECO:0008006" key="11">
    <source>
        <dbReference type="Google" id="ProtNLM"/>
    </source>
</evidence>
<feature type="transmembrane region" description="Helical" evidence="8">
    <location>
        <begin position="118"/>
        <end position="136"/>
    </location>
</feature>
<dbReference type="GO" id="GO:0000139">
    <property type="term" value="C:Golgi membrane"/>
    <property type="evidence" value="ECO:0007669"/>
    <property type="project" value="TreeGrafter"/>
</dbReference>
<keyword evidence="5 8" id="KW-1133">Transmembrane helix</keyword>
<keyword evidence="3" id="KW-0762">Sugar transport</keyword>
<dbReference type="Pfam" id="PF08449">
    <property type="entry name" value="UAA"/>
    <property type="match status" value="1"/>
</dbReference>
<keyword evidence="6 8" id="KW-0472">Membrane</keyword>
<comment type="caution">
    <text evidence="9">The sequence shown here is derived from an EMBL/GenBank/DDBJ whole genome shotgun (WGS) entry which is preliminary data.</text>
</comment>
<evidence type="ECO:0000256" key="8">
    <source>
        <dbReference type="SAM" id="Phobius"/>
    </source>
</evidence>
<dbReference type="PANTHER" id="PTHR10778:SF4">
    <property type="entry name" value="NUCLEOTIDE SUGAR TRANSPORTER SLC35B4"/>
    <property type="match status" value="1"/>
</dbReference>
<evidence type="ECO:0000313" key="10">
    <source>
        <dbReference type="Proteomes" id="UP000322899"/>
    </source>
</evidence>
<organism evidence="9 10">
    <name type="scientific">Cafeteria roenbergensis</name>
    <name type="common">Marine flagellate</name>
    <dbReference type="NCBI Taxonomy" id="33653"/>
    <lineage>
        <taxon>Eukaryota</taxon>
        <taxon>Sar</taxon>
        <taxon>Stramenopiles</taxon>
        <taxon>Bigyra</taxon>
        <taxon>Opalozoa</taxon>
        <taxon>Bicosoecida</taxon>
        <taxon>Cafeteriaceae</taxon>
        <taxon>Cafeteria</taxon>
    </lineage>
</organism>
<dbReference type="GO" id="GO:0005789">
    <property type="term" value="C:endoplasmic reticulum membrane"/>
    <property type="evidence" value="ECO:0007669"/>
    <property type="project" value="TreeGrafter"/>
</dbReference>
<reference evidence="9 10" key="1">
    <citation type="submission" date="2019-07" db="EMBL/GenBank/DDBJ databases">
        <title>Genomes of Cafeteria roenbergensis.</title>
        <authorList>
            <person name="Fischer M.G."/>
            <person name="Hackl T."/>
            <person name="Roman M."/>
        </authorList>
    </citation>
    <scope>NUCLEOTIDE SEQUENCE [LARGE SCALE GENOMIC DNA]</scope>
    <source>
        <strain evidence="9 10">E4-10P</strain>
    </source>
</reference>
<gene>
    <name evidence="9" type="ORF">FNF27_04865</name>
</gene>
<evidence type="ECO:0000313" key="9">
    <source>
        <dbReference type="EMBL" id="KAA0173716.1"/>
    </source>
</evidence>
<dbReference type="EMBL" id="VLTO01000030">
    <property type="protein sequence ID" value="KAA0173716.1"/>
    <property type="molecule type" value="Genomic_DNA"/>
</dbReference>
<evidence type="ECO:0000256" key="6">
    <source>
        <dbReference type="ARBA" id="ARBA00023136"/>
    </source>
</evidence>
<accession>A0A5A8E7N5</accession>
<proteinExistence type="predicted"/>
<evidence type="ECO:0000256" key="3">
    <source>
        <dbReference type="ARBA" id="ARBA00022597"/>
    </source>
</evidence>
<comment type="subcellular location">
    <subcellularLocation>
        <location evidence="1">Endomembrane system</location>
        <topology evidence="1">Multi-pass membrane protein</topology>
    </subcellularLocation>
</comment>
<sequence length="465" mass="47662">MAAPAKAAQDKSAGFLWGTLLVMVGCGLNNLVLEYMVETSRNPDADRRAGILLTPVQFVFVILASLPEVLNMSGKGGFLRAPAMPLGVMLLQVLLHAPMSHLNNIAFAFGKVSQVLHVVVRSAGGVASMVIGWALFTKRYSLAQVTAMLLATGGAVLIAVAERFVHAGDAAAAPGCCGDAPTPEAAATAALAADEAAAAAADGSNTPAWMRSAAAGEAVLVVVLVLAAFLTHLQSSARKRYPGASAGETLFWLHIMGVVMLLGAGSDAAPAAVRGGEEGMLAKAQRWASSRPFSALVDDVTGAPGWSSVLGPAGEAPCMLVLAVLNGLTQVFCIRGVTMLVHSAEPVMVTLVMTARKAVTWALSVVLFGHPTIWLHYVAAGAVFIGVAAYAQVPGPSPLPAAAVAHAKDGESKQPSRGTEPQAASDASGDVSLRRRKPATNAPLSESETDDDDGPARGVDGTVVR</sequence>
<dbReference type="Proteomes" id="UP000322899">
    <property type="component" value="Unassembled WGS sequence"/>
</dbReference>